<dbReference type="InterPro" id="IPR053237">
    <property type="entry name" value="Natterin_C"/>
</dbReference>
<evidence type="ECO:0000313" key="1">
    <source>
        <dbReference type="EMBL" id="RVW19125.1"/>
    </source>
</evidence>
<dbReference type="InterPro" id="IPR036242">
    <property type="entry name" value="Agglutinin_dom_sf"/>
</dbReference>
<protein>
    <submittedName>
        <fullName evidence="1">Uncharacterized protein</fullName>
    </submittedName>
</protein>
<dbReference type="EMBL" id="QGNW01002502">
    <property type="protein sequence ID" value="RVW19125.1"/>
    <property type="molecule type" value="Genomic_DNA"/>
</dbReference>
<dbReference type="AlphaFoldDB" id="A0A438C789"/>
<comment type="caution">
    <text evidence="1">The sequence shown here is derived from an EMBL/GenBank/DDBJ whole genome shotgun (WGS) entry which is preliminary data.</text>
</comment>
<evidence type="ECO:0000313" key="2">
    <source>
        <dbReference type="Proteomes" id="UP000288805"/>
    </source>
</evidence>
<reference evidence="1 2" key="1">
    <citation type="journal article" date="2018" name="PLoS Genet.">
        <title>Population sequencing reveals clonal diversity and ancestral inbreeding in the grapevine cultivar Chardonnay.</title>
        <authorList>
            <person name="Roach M.J."/>
            <person name="Johnson D.L."/>
            <person name="Bohlmann J."/>
            <person name="van Vuuren H.J."/>
            <person name="Jones S.J."/>
            <person name="Pretorius I.S."/>
            <person name="Schmidt S.A."/>
            <person name="Borneman A.R."/>
        </authorList>
    </citation>
    <scope>NUCLEOTIDE SEQUENCE [LARGE SCALE GENOMIC DNA]</scope>
    <source>
        <strain evidence="2">cv. Chardonnay</strain>
        <tissue evidence="1">Leaf</tissue>
    </source>
</reference>
<proteinExistence type="predicted"/>
<dbReference type="SUPFAM" id="SSF50382">
    <property type="entry name" value="Agglutinin"/>
    <property type="match status" value="1"/>
</dbReference>
<dbReference type="Proteomes" id="UP000288805">
    <property type="component" value="Unassembled WGS sequence"/>
</dbReference>
<accession>A0A438C789</accession>
<dbReference type="PANTHER" id="PTHR39244:SF5">
    <property type="entry name" value="NATTERIN-3-LIKE"/>
    <property type="match status" value="1"/>
</dbReference>
<sequence>MALPRISLDLYDVCTIIDWESLLILPKHIAFRGDNGYYLRASGRSRDTHVWSLHQVTLETRLWGTRLTTEGKTNCLNAAVSTISKELCLEVGELVLSRNTYNVNFCLMDARIYNQRVIVMTTV</sequence>
<dbReference type="PANTHER" id="PTHR39244">
    <property type="entry name" value="NATTERIN-4"/>
    <property type="match status" value="1"/>
</dbReference>
<name>A0A438C789_VITVI</name>
<organism evidence="1 2">
    <name type="scientific">Vitis vinifera</name>
    <name type="common">Grape</name>
    <dbReference type="NCBI Taxonomy" id="29760"/>
    <lineage>
        <taxon>Eukaryota</taxon>
        <taxon>Viridiplantae</taxon>
        <taxon>Streptophyta</taxon>
        <taxon>Embryophyta</taxon>
        <taxon>Tracheophyta</taxon>
        <taxon>Spermatophyta</taxon>
        <taxon>Magnoliopsida</taxon>
        <taxon>eudicotyledons</taxon>
        <taxon>Gunneridae</taxon>
        <taxon>Pentapetalae</taxon>
        <taxon>rosids</taxon>
        <taxon>Vitales</taxon>
        <taxon>Vitaceae</taxon>
        <taxon>Viteae</taxon>
        <taxon>Vitis</taxon>
    </lineage>
</organism>
<gene>
    <name evidence="1" type="ORF">CK203_095135</name>
</gene>